<evidence type="ECO:0000256" key="1">
    <source>
        <dbReference type="SAM" id="MobiDB-lite"/>
    </source>
</evidence>
<sequence length="210" mass="23776">MSSPPLSYFSIPGVDFPHVFDCIYPALHHIHRIGTEGTGHSSGGVNHLCDYDTFVLSSKSFHVPYGERGPGYCKQRIRRHPSTQNHPHCAQRHALERATADRQSIVFSKQATTTSETFFSHPFPILRFSLTAVGKGSPGESGQNGGERERWRERESIFKQVPLRTESRQGRRRHVAEKSRQLGLAQGPIGFPCLLFSFFFSLFPLYNHPR</sequence>
<keyword evidence="2" id="KW-0812">Transmembrane</keyword>
<dbReference type="EMBL" id="CACQ02004614">
    <property type="protein sequence ID" value="CCF41304.1"/>
    <property type="molecule type" value="Genomic_DNA"/>
</dbReference>
<accession>H1VM51</accession>
<protein>
    <submittedName>
        <fullName evidence="3">Uncharacterized protein</fullName>
    </submittedName>
</protein>
<keyword evidence="2" id="KW-0472">Membrane</keyword>
<keyword evidence="2" id="KW-1133">Transmembrane helix</keyword>
<name>H1VM51_COLHI</name>
<dbReference type="HOGENOM" id="CLU_1310028_0_0_1"/>
<feature type="compositionally biased region" description="Basic and acidic residues" evidence="1">
    <location>
        <begin position="146"/>
        <end position="157"/>
    </location>
</feature>
<dbReference type="Proteomes" id="UP000007174">
    <property type="component" value="Unassembled WGS sequence"/>
</dbReference>
<dbReference type="AlphaFoldDB" id="H1VM51"/>
<feature type="compositionally biased region" description="Gly residues" evidence="1">
    <location>
        <begin position="136"/>
        <end position="145"/>
    </location>
</feature>
<evidence type="ECO:0000313" key="3">
    <source>
        <dbReference type="EMBL" id="CCF41304.1"/>
    </source>
</evidence>
<feature type="region of interest" description="Disordered" evidence="1">
    <location>
        <begin position="134"/>
        <end position="174"/>
    </location>
</feature>
<reference evidence="4" key="1">
    <citation type="journal article" date="2012" name="Nat. Genet.">
        <title>Lifestyle transitions in plant pathogenic Colletotrichum fungi deciphered by genome and transcriptome analyses.</title>
        <authorList>
            <person name="O'Connell R.J."/>
            <person name="Thon M.R."/>
            <person name="Hacquard S."/>
            <person name="Amyotte S.G."/>
            <person name="Kleemann J."/>
            <person name="Torres M.F."/>
            <person name="Damm U."/>
            <person name="Buiate E.A."/>
            <person name="Epstein L."/>
            <person name="Alkan N."/>
            <person name="Altmueller J."/>
            <person name="Alvarado-Balderrama L."/>
            <person name="Bauser C.A."/>
            <person name="Becker C."/>
            <person name="Birren B.W."/>
            <person name="Chen Z."/>
            <person name="Choi J."/>
            <person name="Crouch J.A."/>
            <person name="Duvick J.P."/>
            <person name="Farman M.A."/>
            <person name="Gan P."/>
            <person name="Heiman D."/>
            <person name="Henrissat B."/>
            <person name="Howard R.J."/>
            <person name="Kabbage M."/>
            <person name="Koch C."/>
            <person name="Kracher B."/>
            <person name="Kubo Y."/>
            <person name="Law A.D."/>
            <person name="Lebrun M.-H."/>
            <person name="Lee Y.-H."/>
            <person name="Miyara I."/>
            <person name="Moore N."/>
            <person name="Neumann U."/>
            <person name="Nordstroem K."/>
            <person name="Panaccione D.G."/>
            <person name="Panstruga R."/>
            <person name="Place M."/>
            <person name="Proctor R.H."/>
            <person name="Prusky D."/>
            <person name="Rech G."/>
            <person name="Reinhardt R."/>
            <person name="Rollins J.A."/>
            <person name="Rounsley S."/>
            <person name="Schardl C.L."/>
            <person name="Schwartz D.C."/>
            <person name="Shenoy N."/>
            <person name="Shirasu K."/>
            <person name="Sikhakolli U.R."/>
            <person name="Stueber K."/>
            <person name="Sukno S.A."/>
            <person name="Sweigard J.A."/>
            <person name="Takano Y."/>
            <person name="Takahara H."/>
            <person name="Trail F."/>
            <person name="van der Does H.C."/>
            <person name="Voll L.M."/>
            <person name="Will I."/>
            <person name="Young S."/>
            <person name="Zeng Q."/>
            <person name="Zhang J."/>
            <person name="Zhou S."/>
            <person name="Dickman M.B."/>
            <person name="Schulze-Lefert P."/>
            <person name="Ver Loren van Themaat E."/>
            <person name="Ma L.-J."/>
            <person name="Vaillancourt L.J."/>
        </authorList>
    </citation>
    <scope>NUCLEOTIDE SEQUENCE [LARGE SCALE GENOMIC DNA]</scope>
    <source>
        <strain evidence="4">IMI 349063</strain>
    </source>
</reference>
<evidence type="ECO:0000256" key="2">
    <source>
        <dbReference type="SAM" id="Phobius"/>
    </source>
</evidence>
<proteinExistence type="predicted"/>
<feature type="transmembrane region" description="Helical" evidence="2">
    <location>
        <begin position="182"/>
        <end position="206"/>
    </location>
</feature>
<gene>
    <name evidence="3" type="ORF">CH063_11623</name>
</gene>
<evidence type="ECO:0000313" key="4">
    <source>
        <dbReference type="Proteomes" id="UP000007174"/>
    </source>
</evidence>
<organism evidence="3 4">
    <name type="scientific">Colletotrichum higginsianum (strain IMI 349063)</name>
    <name type="common">Crucifer anthracnose fungus</name>
    <dbReference type="NCBI Taxonomy" id="759273"/>
    <lineage>
        <taxon>Eukaryota</taxon>
        <taxon>Fungi</taxon>
        <taxon>Dikarya</taxon>
        <taxon>Ascomycota</taxon>
        <taxon>Pezizomycotina</taxon>
        <taxon>Sordariomycetes</taxon>
        <taxon>Hypocreomycetidae</taxon>
        <taxon>Glomerellales</taxon>
        <taxon>Glomerellaceae</taxon>
        <taxon>Colletotrichum</taxon>
        <taxon>Colletotrichum destructivum species complex</taxon>
    </lineage>
</organism>